<dbReference type="SUPFAM" id="SSF47384">
    <property type="entry name" value="Homodimeric domain of signal transducing histidine kinase"/>
    <property type="match status" value="1"/>
</dbReference>
<keyword evidence="10" id="KW-0067">ATP-binding</keyword>
<dbReference type="InterPro" id="IPR011123">
    <property type="entry name" value="Y_Y_Y"/>
</dbReference>
<dbReference type="InterPro" id="IPR015943">
    <property type="entry name" value="WD40/YVTN_repeat-like_dom_sf"/>
</dbReference>
<keyword evidence="13" id="KW-0472">Membrane</keyword>
<keyword evidence="19" id="KW-1185">Reference proteome</keyword>
<dbReference type="FunFam" id="2.60.40.10:FF:000791">
    <property type="entry name" value="Two-component system sensor histidine kinase/response regulator"/>
    <property type="match status" value="1"/>
</dbReference>
<feature type="modified residue" description="4-aspartylphosphate" evidence="14">
    <location>
        <position position="1328"/>
    </location>
</feature>
<evidence type="ECO:0000256" key="5">
    <source>
        <dbReference type="ARBA" id="ARBA00022553"/>
    </source>
</evidence>
<dbReference type="GO" id="GO:0000155">
    <property type="term" value="F:phosphorelay sensor kinase activity"/>
    <property type="evidence" value="ECO:0007669"/>
    <property type="project" value="InterPro"/>
</dbReference>
<keyword evidence="6" id="KW-0808">Transferase</keyword>
<dbReference type="Pfam" id="PF02518">
    <property type="entry name" value="HATPase_c"/>
    <property type="match status" value="1"/>
</dbReference>
<dbReference type="PROSITE" id="PS50110">
    <property type="entry name" value="RESPONSE_REGULATORY"/>
    <property type="match status" value="2"/>
</dbReference>
<keyword evidence="5 14" id="KW-0597">Phosphoprotein</keyword>
<evidence type="ECO:0000256" key="6">
    <source>
        <dbReference type="ARBA" id="ARBA00022679"/>
    </source>
</evidence>
<comment type="subcellular location">
    <subcellularLocation>
        <location evidence="2">Cell membrane</location>
        <topology evidence="2">Multi-pass membrane protein</topology>
    </subcellularLocation>
</comment>
<name>A0AAP2DMX6_9BACT</name>
<evidence type="ECO:0000256" key="7">
    <source>
        <dbReference type="ARBA" id="ARBA00022692"/>
    </source>
</evidence>
<keyword evidence="7" id="KW-0812">Transmembrane</keyword>
<dbReference type="GO" id="GO:0005524">
    <property type="term" value="F:ATP binding"/>
    <property type="evidence" value="ECO:0007669"/>
    <property type="project" value="UniProtKB-KW"/>
</dbReference>
<dbReference type="GO" id="GO:0005886">
    <property type="term" value="C:plasma membrane"/>
    <property type="evidence" value="ECO:0007669"/>
    <property type="project" value="UniProtKB-SubCell"/>
</dbReference>
<evidence type="ECO:0000256" key="8">
    <source>
        <dbReference type="ARBA" id="ARBA00022741"/>
    </source>
</evidence>
<evidence type="ECO:0000313" key="18">
    <source>
        <dbReference type="EMBL" id="MBT1696989.1"/>
    </source>
</evidence>
<dbReference type="Proteomes" id="UP001319200">
    <property type="component" value="Unassembled WGS sequence"/>
</dbReference>
<feature type="domain" description="Response regulatory" evidence="17">
    <location>
        <begin position="1138"/>
        <end position="1251"/>
    </location>
</feature>
<feature type="domain" description="Response regulatory" evidence="17">
    <location>
        <begin position="1279"/>
        <end position="1394"/>
    </location>
</feature>
<evidence type="ECO:0000256" key="13">
    <source>
        <dbReference type="ARBA" id="ARBA00023136"/>
    </source>
</evidence>
<evidence type="ECO:0000259" key="17">
    <source>
        <dbReference type="PROSITE" id="PS50110"/>
    </source>
</evidence>
<proteinExistence type="predicted"/>
<dbReference type="SUPFAM" id="SSF63829">
    <property type="entry name" value="Calcium-dependent phosphotriesterase"/>
    <property type="match status" value="3"/>
</dbReference>
<accession>A0AAP2DMX6</accession>
<dbReference type="CDD" id="cd00082">
    <property type="entry name" value="HisKA"/>
    <property type="match status" value="1"/>
</dbReference>
<dbReference type="PROSITE" id="PS50109">
    <property type="entry name" value="HIS_KIN"/>
    <property type="match status" value="1"/>
</dbReference>
<dbReference type="RefSeq" id="WP_254162628.1">
    <property type="nucleotide sequence ID" value="NZ_JAHESF010000007.1"/>
</dbReference>
<evidence type="ECO:0000256" key="9">
    <source>
        <dbReference type="ARBA" id="ARBA00022777"/>
    </source>
</evidence>
<dbReference type="FunFam" id="3.30.565.10:FF:000010">
    <property type="entry name" value="Sensor histidine kinase RcsC"/>
    <property type="match status" value="1"/>
</dbReference>
<dbReference type="SUPFAM" id="SSF52172">
    <property type="entry name" value="CheY-like"/>
    <property type="match status" value="2"/>
</dbReference>
<reference evidence="18 19" key="1">
    <citation type="submission" date="2021-05" db="EMBL/GenBank/DDBJ databases">
        <title>A Polyphasic approach of four new species of the genus Ohtaekwangia: Ohtaekwangia histidinii sp. nov., Ohtaekwangia cretensis sp. nov., Ohtaekwangia indiensis sp. nov., Ohtaekwangia reichenbachii sp. nov. from diverse environment.</title>
        <authorList>
            <person name="Octaviana S."/>
        </authorList>
    </citation>
    <scope>NUCLEOTIDE SEQUENCE [LARGE SCALE GENOMIC DNA]</scope>
    <source>
        <strain evidence="18 19">PWU4</strain>
    </source>
</reference>
<dbReference type="Gene3D" id="1.10.287.130">
    <property type="match status" value="1"/>
</dbReference>
<dbReference type="InterPro" id="IPR011110">
    <property type="entry name" value="Reg_prop"/>
</dbReference>
<dbReference type="PANTHER" id="PTHR45339">
    <property type="entry name" value="HYBRID SIGNAL TRANSDUCTION HISTIDINE KINASE J"/>
    <property type="match status" value="1"/>
</dbReference>
<feature type="domain" description="Histidine kinase" evidence="16">
    <location>
        <begin position="897"/>
        <end position="1118"/>
    </location>
</feature>
<dbReference type="InterPro" id="IPR003594">
    <property type="entry name" value="HATPase_dom"/>
</dbReference>
<dbReference type="InterPro" id="IPR004358">
    <property type="entry name" value="Sig_transdc_His_kin-like_C"/>
</dbReference>
<evidence type="ECO:0000256" key="11">
    <source>
        <dbReference type="ARBA" id="ARBA00022989"/>
    </source>
</evidence>
<dbReference type="Gene3D" id="2.60.40.10">
    <property type="entry name" value="Immunoglobulins"/>
    <property type="match status" value="1"/>
</dbReference>
<dbReference type="Gene3D" id="2.130.10.10">
    <property type="entry name" value="YVTN repeat-like/Quinoprotein amine dehydrogenase"/>
    <property type="match status" value="4"/>
</dbReference>
<dbReference type="Pfam" id="PF00512">
    <property type="entry name" value="HisKA"/>
    <property type="match status" value="1"/>
</dbReference>
<dbReference type="CDD" id="cd16922">
    <property type="entry name" value="HATPase_EvgS-ArcB-TorS-like"/>
    <property type="match status" value="1"/>
</dbReference>
<dbReference type="SMART" id="SM00448">
    <property type="entry name" value="REC"/>
    <property type="match status" value="2"/>
</dbReference>
<evidence type="ECO:0000256" key="14">
    <source>
        <dbReference type="PROSITE-ProRule" id="PRU00169"/>
    </source>
</evidence>
<dbReference type="InterPro" id="IPR001789">
    <property type="entry name" value="Sig_transdc_resp-reg_receiver"/>
</dbReference>
<evidence type="ECO:0000256" key="3">
    <source>
        <dbReference type="ARBA" id="ARBA00012438"/>
    </source>
</evidence>
<feature type="coiled-coil region" evidence="15">
    <location>
        <begin position="821"/>
        <end position="890"/>
    </location>
</feature>
<dbReference type="InterPro" id="IPR013783">
    <property type="entry name" value="Ig-like_fold"/>
</dbReference>
<keyword evidence="9" id="KW-0418">Kinase</keyword>
<dbReference type="CDD" id="cd00156">
    <property type="entry name" value="REC"/>
    <property type="match status" value="1"/>
</dbReference>
<dbReference type="CDD" id="cd17546">
    <property type="entry name" value="REC_hyHK_CKI1_RcsC-like"/>
    <property type="match status" value="1"/>
</dbReference>
<keyword evidence="12" id="KW-0902">Two-component regulatory system</keyword>
<dbReference type="Gene3D" id="3.40.50.2300">
    <property type="match status" value="2"/>
</dbReference>
<evidence type="ECO:0000256" key="1">
    <source>
        <dbReference type="ARBA" id="ARBA00000085"/>
    </source>
</evidence>
<gene>
    <name evidence="18" type="ORF">KK083_08900</name>
</gene>
<sequence>MKPGCLFFLIGVLFSMPSLVYAQKYDLKFSHLTTTDGLSQSHVNAIFKDHKGFMWFATDEGLNKYDGYTFTAYKNNPAAPSSISNNYVYDMVEDDHRNLWVATASGLDRYNREQDLFIHYDPGKKIYTRDILIDHKKRMWLGTTEGLYLFDQAGATFKHYHEESDASGLSSNFIYSLAEDDAGNLWIGTTGGLNRFDPENEKFTHYRSSTTNPGTIGADWIKAVFKDSKGNIWAGSHGGGASMFDPRKSIFTTFRHDPANPASIGYDDILSFAEDNEGRLWIGTENGGISVLDEKSMTFTTHKNNFLDNNSLSNNSVYSIYKDDLGDMWVGTWSGGVNFHSSLRDKFTHYKRTVVSSKGLSNSIVLCMTEDSEGNLWIGTDGGGVNRFNRKDQTFSHYRHNPGNSNSPGSDYVVSITEAEPGVIALGYHRGGFDLLDVKTGKFVHHMPDRSDPNSISVTTVTRVFKDHAGSLWLGTWGGGVGRYNSDTRKFTWYRHNDQDDNTISGDFLTALGEDGEGNLWIGTTAGLDRMDQKNGRIVHYKHDNNDAKSLSHNIVETFLLDHAGNLWMGTALGLNLFNSKDGTFRCYNEKSGLPNNMVRGILEDDHGNLWISSNKGISKFTPATGIFRNYDVTDGLQGWEFKPHACYRSKSGEMFFGGHQGLNTFYPDSIKDNTFIPPVYLTGLQVFNMPEQINGADSVLRKHITETKQITLSYQQSVFTIEFAALNFIHPGKNLYAYKLDGFDKDWNYVNHKRAATYTNLDPGEYVFRVRGSNNDGRWNLAGATLNITITPPYWETWWFRLLSLTTLAACITALISIRINVIKKQKEKLEALVQLQTAEVTEQKNALEAQAENMQTLNEQLQAQAEFLQTMNDDAEKAKLEAEHANQAKSIFLATMSHEIRTPMNGVIGMAQLLQETTLTVEQRSYTDTIVSCGENLLGVINDILDFSKIESGKMEFEEKDFDLRSCIEEVLDVFASKAATAGLDLIYQLDNDVPTQVCGDVLRLRQVLMNLVGNATKFTQQGEIFVGVHLRSKENGLLNLCFDVRDTGIGIPPDKVDRLFKAFSQVDSSTTRKYGGTGLGLAISEKLVRLMGGDIWVESIVGEGTTFSFTISLLPSRNPVPTYVYYNTTALEGKRVLVVDDNATNLLIISSQLQSWKMKPVLAPSGEQALGTLAQDANFDLVLTDMQMPGMDGIGLARFIKQTYPRLPVILLSSIGDERNKQHAELFASVLMKPIKHNLLCGNILTALRGQDKALATEQHNNKKLDSAFAQKYPMRILLAEDNPVNTLLAQRVLGKLGYKADTVVNGLEALAAIRQTPYDLVLMDVQMPEMDGLEATQKIRSSGGHQPKIIAMTANSMQGDREQCMQAGMDDYVSKPIKLEDFVSAVEKWALSLQ</sequence>
<keyword evidence="15" id="KW-0175">Coiled coil</keyword>
<comment type="catalytic activity">
    <reaction evidence="1">
        <text>ATP + protein L-histidine = ADP + protein N-phospho-L-histidine.</text>
        <dbReference type="EC" id="2.7.13.3"/>
    </reaction>
</comment>
<dbReference type="SMART" id="SM00387">
    <property type="entry name" value="HATPase_c"/>
    <property type="match status" value="1"/>
</dbReference>
<dbReference type="Gene3D" id="3.30.565.10">
    <property type="entry name" value="Histidine kinase-like ATPase, C-terminal domain"/>
    <property type="match status" value="1"/>
</dbReference>
<dbReference type="Pfam" id="PF00072">
    <property type="entry name" value="Response_reg"/>
    <property type="match status" value="2"/>
</dbReference>
<dbReference type="InterPro" id="IPR005467">
    <property type="entry name" value="His_kinase_dom"/>
</dbReference>
<dbReference type="Pfam" id="PF07495">
    <property type="entry name" value="Y_Y_Y"/>
    <property type="match status" value="1"/>
</dbReference>
<dbReference type="SMART" id="SM00388">
    <property type="entry name" value="HisKA"/>
    <property type="match status" value="1"/>
</dbReference>
<dbReference type="FunFam" id="1.10.287.130:FF:000003">
    <property type="entry name" value="Histidine kinase"/>
    <property type="match status" value="1"/>
</dbReference>
<protein>
    <recommendedName>
        <fullName evidence="3">histidine kinase</fullName>
        <ecNumber evidence="3">2.7.13.3</ecNumber>
    </recommendedName>
</protein>
<comment type="caution">
    <text evidence="18">The sequence shown here is derived from an EMBL/GenBank/DDBJ whole genome shotgun (WGS) entry which is preliminary data.</text>
</comment>
<dbReference type="EC" id="2.7.13.3" evidence="3"/>
<dbReference type="SUPFAM" id="SSF55874">
    <property type="entry name" value="ATPase domain of HSP90 chaperone/DNA topoisomerase II/histidine kinase"/>
    <property type="match status" value="1"/>
</dbReference>
<dbReference type="PRINTS" id="PR00344">
    <property type="entry name" value="BCTRLSENSOR"/>
</dbReference>
<feature type="modified residue" description="4-aspartylphosphate" evidence="14">
    <location>
        <position position="1188"/>
    </location>
</feature>
<dbReference type="Pfam" id="PF07494">
    <property type="entry name" value="Reg_prop"/>
    <property type="match status" value="7"/>
</dbReference>
<dbReference type="InterPro" id="IPR036890">
    <property type="entry name" value="HATPase_C_sf"/>
</dbReference>
<dbReference type="InterPro" id="IPR036097">
    <property type="entry name" value="HisK_dim/P_sf"/>
</dbReference>
<keyword evidence="11" id="KW-1133">Transmembrane helix</keyword>
<evidence type="ECO:0000256" key="4">
    <source>
        <dbReference type="ARBA" id="ARBA00022475"/>
    </source>
</evidence>
<evidence type="ECO:0000313" key="19">
    <source>
        <dbReference type="Proteomes" id="UP001319200"/>
    </source>
</evidence>
<evidence type="ECO:0000256" key="15">
    <source>
        <dbReference type="SAM" id="Coils"/>
    </source>
</evidence>
<keyword evidence="8" id="KW-0547">Nucleotide-binding</keyword>
<evidence type="ECO:0000256" key="12">
    <source>
        <dbReference type="ARBA" id="ARBA00023012"/>
    </source>
</evidence>
<keyword evidence="4" id="KW-1003">Cell membrane</keyword>
<dbReference type="InterPro" id="IPR011006">
    <property type="entry name" value="CheY-like_superfamily"/>
</dbReference>
<dbReference type="InterPro" id="IPR003661">
    <property type="entry name" value="HisK_dim/P_dom"/>
</dbReference>
<dbReference type="PANTHER" id="PTHR45339:SF1">
    <property type="entry name" value="HYBRID SIGNAL TRANSDUCTION HISTIDINE KINASE J"/>
    <property type="match status" value="1"/>
</dbReference>
<evidence type="ECO:0000259" key="16">
    <source>
        <dbReference type="PROSITE" id="PS50109"/>
    </source>
</evidence>
<evidence type="ECO:0000256" key="10">
    <source>
        <dbReference type="ARBA" id="ARBA00022840"/>
    </source>
</evidence>
<evidence type="ECO:0000256" key="2">
    <source>
        <dbReference type="ARBA" id="ARBA00004651"/>
    </source>
</evidence>
<dbReference type="EMBL" id="JAHESF010000007">
    <property type="protein sequence ID" value="MBT1696989.1"/>
    <property type="molecule type" value="Genomic_DNA"/>
</dbReference>
<organism evidence="18 19">
    <name type="scientific">Chryseosolibacter histidini</name>
    <dbReference type="NCBI Taxonomy" id="2782349"/>
    <lineage>
        <taxon>Bacteria</taxon>
        <taxon>Pseudomonadati</taxon>
        <taxon>Bacteroidota</taxon>
        <taxon>Cytophagia</taxon>
        <taxon>Cytophagales</taxon>
        <taxon>Chryseotaleaceae</taxon>
        <taxon>Chryseosolibacter</taxon>
    </lineage>
</organism>